<keyword evidence="2" id="KW-0223">Dioxygenase</keyword>
<evidence type="ECO:0000256" key="5">
    <source>
        <dbReference type="ARBA" id="ARBA00035013"/>
    </source>
</evidence>
<sequence>MNKLDTLFANLWQDYINITPSAHKIHDLLGMHGEIVNDHIALRTFNLEKVNLDKISAHFTNLGYEEKGQYTFEQKKLRAKHFEHPEANRPKVFISELLVEEFSEQLQATVKSMVDQIDTAAVAAEGFVYSGVHWQISSEQYDALLQESEYAAWMAAWGFRANHFTVSSNHLDALNQLVDINDTLKNAGFELNTSGGEIKGGEEVLLAQSSTMADQVAVKFSDIERVIPSCFYEFAQRYPMSNGQLYQGFVAASADKIFESTNARKLDS</sequence>
<dbReference type="RefSeq" id="WP_338294275.1">
    <property type="nucleotide sequence ID" value="NZ_AP027272.1"/>
</dbReference>
<dbReference type="GO" id="GO:0051213">
    <property type="term" value="F:dioxygenase activity"/>
    <property type="evidence" value="ECO:0007669"/>
    <property type="project" value="UniProtKB-KW"/>
</dbReference>
<reference evidence="8" key="1">
    <citation type="submission" date="2023-01" db="EMBL/GenBank/DDBJ databases">
        <title>Complete genome sequence of Planctobacterium marinum strain Dej080120_11.</title>
        <authorList>
            <person name="Ueki S."/>
            <person name="Maruyama F."/>
        </authorList>
    </citation>
    <scope>NUCLEOTIDE SEQUENCE</scope>
    <source>
        <strain evidence="8">Dej080120_11</strain>
    </source>
</reference>
<dbReference type="Gene3D" id="3.10.180.50">
    <property type="match status" value="1"/>
</dbReference>
<keyword evidence="9" id="KW-1185">Reference proteome</keyword>
<dbReference type="CDD" id="cd16350">
    <property type="entry name" value="VOC_like"/>
    <property type="match status" value="1"/>
</dbReference>
<evidence type="ECO:0000256" key="7">
    <source>
        <dbReference type="ARBA" id="ARBA00035045"/>
    </source>
</evidence>
<gene>
    <name evidence="8" type="ORF">MACH26_37190</name>
</gene>
<keyword evidence="3" id="KW-0560">Oxidoreductase</keyword>
<accession>A0AA48HJV6</accession>
<evidence type="ECO:0000313" key="8">
    <source>
        <dbReference type="EMBL" id="BDX08198.1"/>
    </source>
</evidence>
<evidence type="ECO:0000256" key="6">
    <source>
        <dbReference type="ARBA" id="ARBA00035023"/>
    </source>
</evidence>
<dbReference type="PANTHER" id="PTHR31136">
    <property type="entry name" value="DUF1338 DOMAIN-CONTAINING PROTEIN"/>
    <property type="match status" value="1"/>
</dbReference>
<evidence type="ECO:0000256" key="3">
    <source>
        <dbReference type="ARBA" id="ARBA00023002"/>
    </source>
</evidence>
<protein>
    <recommendedName>
        <fullName evidence="6">2-oxoadipate dioxygenase/decarboxylase</fullName>
        <ecNumber evidence="6">1.13.11.93</ecNumber>
    </recommendedName>
    <alternativeName>
        <fullName evidence="7">2-hydroxyglutarate synthase</fullName>
    </alternativeName>
</protein>
<dbReference type="SMART" id="SM01150">
    <property type="entry name" value="DUF1338"/>
    <property type="match status" value="1"/>
</dbReference>
<comment type="similarity">
    <text evidence="5">Belongs to the 2-oxoadipate dioxygenase/decarboxylase family.</text>
</comment>
<organism evidence="8 9">
    <name type="scientific">Planctobacterium marinum</name>
    <dbReference type="NCBI Taxonomy" id="1631968"/>
    <lineage>
        <taxon>Bacteria</taxon>
        <taxon>Pseudomonadati</taxon>
        <taxon>Pseudomonadota</taxon>
        <taxon>Gammaproteobacteria</taxon>
        <taxon>Alteromonadales</taxon>
        <taxon>Alteromonadaceae</taxon>
        <taxon>Planctobacterium</taxon>
    </lineage>
</organism>
<dbReference type="EMBL" id="AP027272">
    <property type="protein sequence ID" value="BDX08198.1"/>
    <property type="molecule type" value="Genomic_DNA"/>
</dbReference>
<dbReference type="Proteomes" id="UP001333710">
    <property type="component" value="Chromosome"/>
</dbReference>
<evidence type="ECO:0000256" key="4">
    <source>
        <dbReference type="ARBA" id="ARBA00023004"/>
    </source>
</evidence>
<dbReference type="EC" id="1.13.11.93" evidence="6"/>
<dbReference type="Pfam" id="PF07063">
    <property type="entry name" value="HGLS"/>
    <property type="match status" value="1"/>
</dbReference>
<dbReference type="AlphaFoldDB" id="A0AA48HJV6"/>
<dbReference type="KEGG" id="pmaw:MACH26_37190"/>
<dbReference type="InterPro" id="IPR009770">
    <property type="entry name" value="HGLS"/>
</dbReference>
<name>A0AA48HJV6_9ALTE</name>
<dbReference type="PANTHER" id="PTHR31136:SF5">
    <property type="entry name" value="2-OXOADIPATE DIOXYGENASE_DECARBOXYLASE, CHLOROPLASTIC"/>
    <property type="match status" value="1"/>
</dbReference>
<comment type="cofactor">
    <cofactor evidence="1">
        <name>Fe(2+)</name>
        <dbReference type="ChEBI" id="CHEBI:29033"/>
    </cofactor>
</comment>
<evidence type="ECO:0000256" key="1">
    <source>
        <dbReference type="ARBA" id="ARBA00001954"/>
    </source>
</evidence>
<proteinExistence type="inferred from homology"/>
<keyword evidence="4" id="KW-0408">Iron</keyword>
<evidence type="ECO:0000256" key="2">
    <source>
        <dbReference type="ARBA" id="ARBA00022964"/>
    </source>
</evidence>
<evidence type="ECO:0000313" key="9">
    <source>
        <dbReference type="Proteomes" id="UP001333710"/>
    </source>
</evidence>